<dbReference type="SUPFAM" id="SSF55271">
    <property type="entry name" value="DNA repair protein MutS, domain I"/>
    <property type="match status" value="1"/>
</dbReference>
<dbReference type="GO" id="GO:0032301">
    <property type="term" value="C:MutSalpha complex"/>
    <property type="evidence" value="ECO:0007669"/>
    <property type="project" value="TreeGrafter"/>
</dbReference>
<dbReference type="SMART" id="SM00533">
    <property type="entry name" value="MUTSd"/>
    <property type="match status" value="1"/>
</dbReference>
<dbReference type="SMART" id="SM00534">
    <property type="entry name" value="MUTSac"/>
    <property type="match status" value="1"/>
</dbReference>
<dbReference type="InterPro" id="IPR007696">
    <property type="entry name" value="DNA_mismatch_repair_MutS_core"/>
</dbReference>
<dbReference type="Gene3D" id="3.40.50.300">
    <property type="entry name" value="P-loop containing nucleotide triphosphate hydrolases"/>
    <property type="match status" value="1"/>
</dbReference>
<dbReference type="PIRSF" id="PIRSF037677">
    <property type="entry name" value="DNA_mis_repair_Msh6"/>
    <property type="match status" value="1"/>
</dbReference>
<dbReference type="GO" id="GO:0006298">
    <property type="term" value="P:mismatch repair"/>
    <property type="evidence" value="ECO:0007669"/>
    <property type="project" value="InterPro"/>
</dbReference>
<dbReference type="Gene3D" id="3.40.1170.10">
    <property type="entry name" value="DNA repair protein MutS, domain I"/>
    <property type="match status" value="1"/>
</dbReference>
<dbReference type="Gene3D" id="1.10.1420.10">
    <property type="match status" value="1"/>
</dbReference>
<dbReference type="InterPro" id="IPR027417">
    <property type="entry name" value="P-loop_NTPase"/>
</dbReference>
<keyword evidence="3" id="KW-0227">DNA damage</keyword>
<evidence type="ECO:0000259" key="7">
    <source>
        <dbReference type="SMART" id="SM00534"/>
    </source>
</evidence>
<keyword evidence="5" id="KW-0238">DNA-binding</keyword>
<dbReference type="Pfam" id="PF01624">
    <property type="entry name" value="MutS_I"/>
    <property type="match status" value="1"/>
</dbReference>
<dbReference type="GO" id="GO:0140664">
    <property type="term" value="F:ATP-dependent DNA damage sensor activity"/>
    <property type="evidence" value="ECO:0007669"/>
    <property type="project" value="InterPro"/>
</dbReference>
<comment type="similarity">
    <text evidence="1">Belongs to the DNA mismatch repair MutS family.</text>
</comment>
<dbReference type="Pfam" id="PF00488">
    <property type="entry name" value="MutS_V"/>
    <property type="match status" value="1"/>
</dbReference>
<evidence type="ECO:0000256" key="3">
    <source>
        <dbReference type="ARBA" id="ARBA00022763"/>
    </source>
</evidence>
<proteinExistence type="inferred from homology"/>
<keyword evidence="2" id="KW-0547">Nucleotide-binding</keyword>
<dbReference type="SUPFAM" id="SSF48334">
    <property type="entry name" value="DNA repair protein MutS, domain III"/>
    <property type="match status" value="1"/>
</dbReference>
<dbReference type="GO" id="GO:0030983">
    <property type="term" value="F:mismatched DNA binding"/>
    <property type="evidence" value="ECO:0007669"/>
    <property type="project" value="InterPro"/>
</dbReference>
<organism evidence="8">
    <name type="scientific">viral metagenome</name>
    <dbReference type="NCBI Taxonomy" id="1070528"/>
    <lineage>
        <taxon>unclassified sequences</taxon>
        <taxon>metagenomes</taxon>
        <taxon>organismal metagenomes</taxon>
    </lineage>
</organism>
<dbReference type="SUPFAM" id="SSF52540">
    <property type="entry name" value="P-loop containing nucleoside triphosphate hydrolases"/>
    <property type="match status" value="1"/>
</dbReference>
<dbReference type="InterPro" id="IPR036187">
    <property type="entry name" value="DNA_mismatch_repair_MutS_sf"/>
</dbReference>
<evidence type="ECO:0000256" key="5">
    <source>
        <dbReference type="ARBA" id="ARBA00023125"/>
    </source>
</evidence>
<dbReference type="InterPro" id="IPR016151">
    <property type="entry name" value="DNA_mismatch_repair_MutS_N"/>
</dbReference>
<evidence type="ECO:0000256" key="1">
    <source>
        <dbReference type="ARBA" id="ARBA00006271"/>
    </source>
</evidence>
<dbReference type="InterPro" id="IPR000432">
    <property type="entry name" value="DNA_mismatch_repair_MutS_C"/>
</dbReference>
<dbReference type="Gene3D" id="3.30.420.110">
    <property type="entry name" value="MutS, connector domain"/>
    <property type="match status" value="1"/>
</dbReference>
<evidence type="ECO:0000259" key="6">
    <source>
        <dbReference type="SMART" id="SM00533"/>
    </source>
</evidence>
<accession>A0A6C0BFW7</accession>
<dbReference type="InterPro" id="IPR045076">
    <property type="entry name" value="MutS"/>
</dbReference>
<feature type="domain" description="DNA mismatch repair proteins mutS family" evidence="7">
    <location>
        <begin position="672"/>
        <end position="861"/>
    </location>
</feature>
<dbReference type="InterPro" id="IPR007695">
    <property type="entry name" value="DNA_mismatch_repair_MutS-lik_N"/>
</dbReference>
<dbReference type="PANTHER" id="PTHR11361:SF148">
    <property type="entry name" value="DNA MISMATCH REPAIR PROTEIN MSH6"/>
    <property type="match status" value="1"/>
</dbReference>
<dbReference type="InterPro" id="IPR036678">
    <property type="entry name" value="MutS_con_dom_sf"/>
</dbReference>
<keyword evidence="4" id="KW-0067">ATP-binding</keyword>
<dbReference type="SUPFAM" id="SSF53150">
    <property type="entry name" value="DNA repair protein MutS, domain II"/>
    <property type="match status" value="1"/>
</dbReference>
<evidence type="ECO:0000313" key="8">
    <source>
        <dbReference type="EMBL" id="QHS90882.1"/>
    </source>
</evidence>
<reference evidence="8" key="1">
    <citation type="journal article" date="2020" name="Nature">
        <title>Giant virus diversity and host interactions through global metagenomics.</title>
        <authorList>
            <person name="Schulz F."/>
            <person name="Roux S."/>
            <person name="Paez-Espino D."/>
            <person name="Jungbluth S."/>
            <person name="Walsh D.A."/>
            <person name="Denef V.J."/>
            <person name="McMahon K.D."/>
            <person name="Konstantinidis K.T."/>
            <person name="Eloe-Fadrosh E.A."/>
            <person name="Kyrpides N.C."/>
            <person name="Woyke T."/>
        </authorList>
    </citation>
    <scope>NUCLEOTIDE SEQUENCE</scope>
    <source>
        <strain evidence="8">GVMAG-M-3300010354-11</strain>
    </source>
</reference>
<feature type="domain" description="DNA mismatch repair protein MutS core" evidence="6">
    <location>
        <begin position="320"/>
        <end position="654"/>
    </location>
</feature>
<dbReference type="InterPro" id="IPR017261">
    <property type="entry name" value="DNA_mismatch_repair_MutS/MSH"/>
</dbReference>
<dbReference type="GO" id="GO:0005524">
    <property type="term" value="F:ATP binding"/>
    <property type="evidence" value="ECO:0007669"/>
    <property type="project" value="UniProtKB-KW"/>
</dbReference>
<dbReference type="Pfam" id="PF05192">
    <property type="entry name" value="MutS_III"/>
    <property type="match status" value="1"/>
</dbReference>
<evidence type="ECO:0000256" key="4">
    <source>
        <dbReference type="ARBA" id="ARBA00022840"/>
    </source>
</evidence>
<name>A0A6C0BFW7_9ZZZZ</name>
<sequence length="1009" mass="115733">MDKVSNSLYDDYESYVLKYRAEYGDKCVVLYRCGQFYEIYSANDGLVDIKNISELLNIQVSRRNKAIVDVNRSNTMMAGFPMFALRKFVGILVDNNYTVVIVDQISDPPKPKRGVTEIVSPGTLMEINDLQTSNYLMCAFIEESKDWTSRNSIMCIGLSFIDVTTGVSHIFEVASPPSDFSYAFDEAYRIITSVSPKECIIMGDQITLTFEEIVNNLGITSLCVHDKINNFNPEVKNINYQTQFLSKVFPHHGLYTVLEYLNLERKPFATISYVYLLQFAIKHNENILNHISRPTIMEHTNTLQLHFNAARQLNILPNSESKSSLLTILNTCTTAMGRRAFRNVILYPITDPQKLNERYDTIEVLRSNNIYEMVAEKLGNVYDIERLVRKMNTQRFHPSDFKQLDDSIQSVLQIFNNHTNICIEHFNMTHETANKISNMKQTYYNALDMNEIVKYHMDNIDRSFFIKGNFAIIDELQQELETHESTFDKLIQDLNTGNEGFFKHDYNERDGHHIIITSKRFNDFKKEHANESFNFGENVIRVCDLTSKLVSASSSSVKVHHKTFNKYTDLVNVLKTKLRIKVVSEFKHFVLMFIDKHEDDLCVLNKFISDVDVACNIAKLSRKYNYFRPQIINKGNNKSYFECKNIRHPIIERLNTDIEYVTNDVSLGFDDLDGILLFGLNCSGKTSLSKAIALNIIMAQAGMYVPCNLTFFPYQSIFTRIPSGDDIFRAMSTFAVEMNELRNILKRSNEYSLIVGDEISHGTEVTSGVAIVGAAICELAKRKSTFIFATHLHNITEVKQVTSLSNVKMLHLSVQYDDVLRKLIYDRKLKDGPGSSVYGLEVCRALDLPSEFLNLANKIRQENQSYIVTYNKSKYNSKIYFDTCQICGNKTQEIHHIREQHTADVNGFVSNTSMHVNAKCNLVNICISCHDKVHNDEIKIDGYIQTSTGVELKWCAIDKEINGDDVKNKIIDLKKQGTSINKIVDILKNVHNIRISKYKVSKILSQVYE</sequence>
<protein>
    <recommendedName>
        <fullName evidence="9">DNA mismatch repair proteins mutS family domain-containing protein</fullName>
    </recommendedName>
</protein>
<dbReference type="PANTHER" id="PTHR11361">
    <property type="entry name" value="DNA MISMATCH REPAIR PROTEIN MUTS FAMILY MEMBER"/>
    <property type="match status" value="1"/>
</dbReference>
<evidence type="ECO:0008006" key="9">
    <source>
        <dbReference type="Google" id="ProtNLM"/>
    </source>
</evidence>
<dbReference type="EMBL" id="MN739153">
    <property type="protein sequence ID" value="QHS90882.1"/>
    <property type="molecule type" value="Genomic_DNA"/>
</dbReference>
<dbReference type="AlphaFoldDB" id="A0A6C0BFW7"/>
<evidence type="ECO:0000256" key="2">
    <source>
        <dbReference type="ARBA" id="ARBA00022741"/>
    </source>
</evidence>